<sequence length="107" mass="12132">MVTASTSLTKRRQNEQRSAFASFETKDKKKSKQTLRNNRLAEFVVALMKGGWNKVDALKATALKFDLSRNQVRSGLHEYINRKGTYNGDVTNPKEVKALVGNMEKLK</sequence>
<dbReference type="Proteomes" id="UP000279760">
    <property type="component" value="Chromosome 1"/>
</dbReference>
<protein>
    <submittedName>
        <fullName evidence="2">Uncharacterized protein</fullName>
    </submittedName>
</protein>
<accession>A0A3G4VEY6</accession>
<evidence type="ECO:0000313" key="3">
    <source>
        <dbReference type="Proteomes" id="UP000279760"/>
    </source>
</evidence>
<dbReference type="AlphaFoldDB" id="A0A3G4VEY6"/>
<feature type="region of interest" description="Disordered" evidence="1">
    <location>
        <begin position="1"/>
        <end position="34"/>
    </location>
</feature>
<proteinExistence type="predicted"/>
<evidence type="ECO:0000256" key="1">
    <source>
        <dbReference type="SAM" id="MobiDB-lite"/>
    </source>
</evidence>
<organism evidence="2 3">
    <name type="scientific">Vibrio mediterranei</name>
    <dbReference type="NCBI Taxonomy" id="689"/>
    <lineage>
        <taxon>Bacteria</taxon>
        <taxon>Pseudomonadati</taxon>
        <taxon>Pseudomonadota</taxon>
        <taxon>Gammaproteobacteria</taxon>
        <taxon>Vibrionales</taxon>
        <taxon>Vibrionaceae</taxon>
        <taxon>Vibrio</taxon>
    </lineage>
</organism>
<name>A0A3G4VEY6_9VIBR</name>
<reference evidence="2 3" key="1">
    <citation type="submission" date="2018-11" db="EMBL/GenBank/DDBJ databases">
        <title>Complete Genome Sequence of Vbrio mediterranei 117-T6: a Potential Pathogen Bacteria Isolated from the Conchocelis of Pyropia.</title>
        <authorList>
            <person name="Liu Q."/>
        </authorList>
    </citation>
    <scope>NUCLEOTIDE SEQUENCE [LARGE SCALE GENOMIC DNA]</scope>
    <source>
        <strain evidence="2 3">117-T6</strain>
    </source>
</reference>
<dbReference type="EMBL" id="CP033577">
    <property type="protein sequence ID" value="AYV22759.1"/>
    <property type="molecule type" value="Genomic_DNA"/>
</dbReference>
<evidence type="ECO:0000313" key="2">
    <source>
        <dbReference type="EMBL" id="AYV22759.1"/>
    </source>
</evidence>
<gene>
    <name evidence="2" type="ORF">ECB94_16525</name>
</gene>